<reference evidence="1 2" key="1">
    <citation type="submission" date="2021-07" db="EMBL/GenBank/DDBJ databases">
        <title>Mesonia aestuariivivens sp. nov., isolated from a tidal flat.</title>
        <authorList>
            <person name="Kim Y.-O."/>
            <person name="Yoon J.-H."/>
        </authorList>
    </citation>
    <scope>NUCLEOTIDE SEQUENCE [LARGE SCALE GENOMIC DNA]</scope>
    <source>
        <strain evidence="1 2">JHPTF-M18</strain>
    </source>
</reference>
<accession>A0ABS6W0R3</accession>
<dbReference type="RefSeq" id="WP_219039732.1">
    <property type="nucleotide sequence ID" value="NZ_JAHWDF010000005.1"/>
</dbReference>
<evidence type="ECO:0000313" key="1">
    <source>
        <dbReference type="EMBL" id="MBW2961448.1"/>
    </source>
</evidence>
<dbReference type="PROSITE" id="PS51257">
    <property type="entry name" value="PROKAR_LIPOPROTEIN"/>
    <property type="match status" value="1"/>
</dbReference>
<gene>
    <name evidence="1" type="ORF">KW502_06520</name>
</gene>
<evidence type="ECO:0008006" key="3">
    <source>
        <dbReference type="Google" id="ProtNLM"/>
    </source>
</evidence>
<protein>
    <recommendedName>
        <fullName evidence="3">Lipoprotein</fullName>
    </recommendedName>
</protein>
<organism evidence="1 2">
    <name type="scientific">Mesonia aestuariivivens</name>
    <dbReference type="NCBI Taxonomy" id="2796128"/>
    <lineage>
        <taxon>Bacteria</taxon>
        <taxon>Pseudomonadati</taxon>
        <taxon>Bacteroidota</taxon>
        <taxon>Flavobacteriia</taxon>
        <taxon>Flavobacteriales</taxon>
        <taxon>Flavobacteriaceae</taxon>
        <taxon>Mesonia</taxon>
    </lineage>
</organism>
<keyword evidence="2" id="KW-1185">Reference proteome</keyword>
<sequence>MKIKLTFSLCFIFYLLTSCASKYRVIEPEKIKYISKNEDDNVRIEYKYDLLHKKYRKKEEKKDIKLVAFKITNNTERDLMLGRDITIQFSDGKEAQIVDSKRVFEELKQEPGWYLFYLLLTPLNFYTTNSNGESSSSTPIGLILGPGLAAGNLLGASGANKNFEKELMLYDIYGMEIPKGKSKYGLLGIKSDSYETLNVKVKE</sequence>
<evidence type="ECO:0000313" key="2">
    <source>
        <dbReference type="Proteomes" id="UP000719267"/>
    </source>
</evidence>
<proteinExistence type="predicted"/>
<comment type="caution">
    <text evidence="1">The sequence shown here is derived from an EMBL/GenBank/DDBJ whole genome shotgun (WGS) entry which is preliminary data.</text>
</comment>
<name>A0ABS6W0R3_9FLAO</name>
<dbReference type="Proteomes" id="UP000719267">
    <property type="component" value="Unassembled WGS sequence"/>
</dbReference>
<dbReference type="EMBL" id="JAHWDF010000005">
    <property type="protein sequence ID" value="MBW2961448.1"/>
    <property type="molecule type" value="Genomic_DNA"/>
</dbReference>